<dbReference type="Proteomes" id="UP000054538">
    <property type="component" value="Unassembled WGS sequence"/>
</dbReference>
<reference evidence="1 2" key="1">
    <citation type="submission" date="2014-04" db="EMBL/GenBank/DDBJ databases">
        <authorList>
            <consortium name="DOE Joint Genome Institute"/>
            <person name="Kuo A."/>
            <person name="Kohler A."/>
            <person name="Jargeat P."/>
            <person name="Nagy L.G."/>
            <person name="Floudas D."/>
            <person name="Copeland A."/>
            <person name="Barry K.W."/>
            <person name="Cichocki N."/>
            <person name="Veneault-Fourrey C."/>
            <person name="LaButti K."/>
            <person name="Lindquist E.A."/>
            <person name="Lipzen A."/>
            <person name="Lundell T."/>
            <person name="Morin E."/>
            <person name="Murat C."/>
            <person name="Sun H."/>
            <person name="Tunlid A."/>
            <person name="Henrissat B."/>
            <person name="Grigoriev I.V."/>
            <person name="Hibbett D.S."/>
            <person name="Martin F."/>
            <person name="Nordberg H.P."/>
            <person name="Cantor M.N."/>
            <person name="Hua S.X."/>
        </authorList>
    </citation>
    <scope>NUCLEOTIDE SEQUENCE [LARGE SCALE GENOMIC DNA]</scope>
    <source>
        <strain evidence="1 2">Ve08.2h10</strain>
    </source>
</reference>
<dbReference type="OrthoDB" id="2676753at2759"/>
<accession>A0A0D0D699</accession>
<dbReference type="AlphaFoldDB" id="A0A0D0D699"/>
<organism evidence="1 2">
    <name type="scientific">Paxillus rubicundulus Ve08.2h10</name>
    <dbReference type="NCBI Taxonomy" id="930991"/>
    <lineage>
        <taxon>Eukaryota</taxon>
        <taxon>Fungi</taxon>
        <taxon>Dikarya</taxon>
        <taxon>Basidiomycota</taxon>
        <taxon>Agaricomycotina</taxon>
        <taxon>Agaricomycetes</taxon>
        <taxon>Agaricomycetidae</taxon>
        <taxon>Boletales</taxon>
        <taxon>Paxilineae</taxon>
        <taxon>Paxillaceae</taxon>
        <taxon>Paxillus</taxon>
    </lineage>
</organism>
<evidence type="ECO:0000313" key="1">
    <source>
        <dbReference type="EMBL" id="KIK79186.1"/>
    </source>
</evidence>
<name>A0A0D0D699_9AGAM</name>
<gene>
    <name evidence="1" type="ORF">PAXRUDRAFT_161968</name>
</gene>
<protein>
    <submittedName>
        <fullName evidence="1">Uncharacterized protein</fullName>
    </submittedName>
</protein>
<dbReference type="EMBL" id="KN826353">
    <property type="protein sequence ID" value="KIK79186.1"/>
    <property type="molecule type" value="Genomic_DNA"/>
</dbReference>
<reference evidence="2" key="2">
    <citation type="submission" date="2015-01" db="EMBL/GenBank/DDBJ databases">
        <title>Evolutionary Origins and Diversification of the Mycorrhizal Mutualists.</title>
        <authorList>
            <consortium name="DOE Joint Genome Institute"/>
            <consortium name="Mycorrhizal Genomics Consortium"/>
            <person name="Kohler A."/>
            <person name="Kuo A."/>
            <person name="Nagy L.G."/>
            <person name="Floudas D."/>
            <person name="Copeland A."/>
            <person name="Barry K.W."/>
            <person name="Cichocki N."/>
            <person name="Veneault-Fourrey C."/>
            <person name="LaButti K."/>
            <person name="Lindquist E.A."/>
            <person name="Lipzen A."/>
            <person name="Lundell T."/>
            <person name="Morin E."/>
            <person name="Murat C."/>
            <person name="Riley R."/>
            <person name="Ohm R."/>
            <person name="Sun H."/>
            <person name="Tunlid A."/>
            <person name="Henrissat B."/>
            <person name="Grigoriev I.V."/>
            <person name="Hibbett D.S."/>
            <person name="Martin F."/>
        </authorList>
    </citation>
    <scope>NUCLEOTIDE SEQUENCE [LARGE SCALE GENOMIC DNA]</scope>
    <source>
        <strain evidence="2">Ve08.2h10</strain>
    </source>
</reference>
<keyword evidence="2" id="KW-1185">Reference proteome</keyword>
<dbReference type="InParanoid" id="A0A0D0D699"/>
<evidence type="ECO:0000313" key="2">
    <source>
        <dbReference type="Proteomes" id="UP000054538"/>
    </source>
</evidence>
<proteinExistence type="predicted"/>
<dbReference type="HOGENOM" id="CLU_2661280_0_0_1"/>
<sequence>MTTRWWEDLYCCIQCPQIVCNICIMVPVKSCSLVRGSDMDFTCPICHKAADRDNSSQMEQAFHPYWVSVADGQWALLMFFSRIPLLTLHLNRF</sequence>